<feature type="transmembrane region" description="Helical" evidence="2">
    <location>
        <begin position="68"/>
        <end position="89"/>
    </location>
</feature>
<accession>G7GIW3</accession>
<dbReference type="InterPro" id="IPR037185">
    <property type="entry name" value="EmrE-like"/>
</dbReference>
<organism evidence="4 5">
    <name type="scientific">Gordonia amarae NBRC 15530</name>
    <dbReference type="NCBI Taxonomy" id="1075090"/>
    <lineage>
        <taxon>Bacteria</taxon>
        <taxon>Bacillati</taxon>
        <taxon>Actinomycetota</taxon>
        <taxon>Actinomycetes</taxon>
        <taxon>Mycobacteriales</taxon>
        <taxon>Gordoniaceae</taxon>
        <taxon>Gordonia</taxon>
    </lineage>
</organism>
<dbReference type="EMBL" id="BAED01000003">
    <property type="protein sequence ID" value="GAB03538.1"/>
    <property type="molecule type" value="Genomic_DNA"/>
</dbReference>
<keyword evidence="2" id="KW-1133">Transmembrane helix</keyword>
<feature type="transmembrane region" description="Helical" evidence="2">
    <location>
        <begin position="6"/>
        <end position="27"/>
    </location>
</feature>
<dbReference type="RefSeq" id="WP_005181179.1">
    <property type="nucleotide sequence ID" value="NZ_BAED01000003.1"/>
</dbReference>
<dbReference type="Pfam" id="PF00892">
    <property type="entry name" value="EamA"/>
    <property type="match status" value="1"/>
</dbReference>
<evidence type="ECO:0000313" key="5">
    <source>
        <dbReference type="Proteomes" id="UP000006023"/>
    </source>
</evidence>
<comment type="similarity">
    <text evidence="1">Belongs to the EamA transporter family.</text>
</comment>
<dbReference type="GO" id="GO:0016020">
    <property type="term" value="C:membrane"/>
    <property type="evidence" value="ECO:0007669"/>
    <property type="project" value="InterPro"/>
</dbReference>
<keyword evidence="5" id="KW-1185">Reference proteome</keyword>
<sequence length="149" mass="14986">MLLASVPAGVALGLVAGATYAGYSWALRRVINRRIPRGAAAGAVLGAGGMLLAPIAGVGLVLTESTPADAWLVLAYLSLVPMFVGYVLFSRGLAGIDATTATTVTLVEPAVATVLAVLILGEHLGAIGWSGMALLGAALLILVAPKLRQ</sequence>
<name>G7GIW3_9ACTN</name>
<evidence type="ECO:0000256" key="1">
    <source>
        <dbReference type="ARBA" id="ARBA00007362"/>
    </source>
</evidence>
<proteinExistence type="inferred from homology"/>
<evidence type="ECO:0000256" key="2">
    <source>
        <dbReference type="SAM" id="Phobius"/>
    </source>
</evidence>
<dbReference type="InterPro" id="IPR000620">
    <property type="entry name" value="EamA_dom"/>
</dbReference>
<evidence type="ECO:0000259" key="3">
    <source>
        <dbReference type="Pfam" id="PF00892"/>
    </source>
</evidence>
<gene>
    <name evidence="4" type="ORF">GOAMR_03_00480</name>
</gene>
<feature type="transmembrane region" description="Helical" evidence="2">
    <location>
        <begin position="39"/>
        <end position="62"/>
    </location>
</feature>
<dbReference type="AlphaFoldDB" id="G7GIW3"/>
<feature type="domain" description="EamA" evidence="3">
    <location>
        <begin position="9"/>
        <end position="143"/>
    </location>
</feature>
<dbReference type="eggNOG" id="COG0697">
    <property type="taxonomic scope" value="Bacteria"/>
</dbReference>
<comment type="caution">
    <text evidence="4">The sequence shown here is derived from an EMBL/GenBank/DDBJ whole genome shotgun (WGS) entry which is preliminary data.</text>
</comment>
<feature type="transmembrane region" description="Helical" evidence="2">
    <location>
        <begin position="126"/>
        <end position="144"/>
    </location>
</feature>
<protein>
    <recommendedName>
        <fullName evidence="3">EamA domain-containing protein</fullName>
    </recommendedName>
</protein>
<dbReference type="Proteomes" id="UP000006023">
    <property type="component" value="Unassembled WGS sequence"/>
</dbReference>
<dbReference type="STRING" id="1075090.GOAMR_03_00480"/>
<reference evidence="4 5" key="1">
    <citation type="submission" date="2011-11" db="EMBL/GenBank/DDBJ databases">
        <title>Whole genome shotgun sequence of Gordonia amarae NBRC 15530.</title>
        <authorList>
            <person name="Takarada H."/>
            <person name="Hosoyama A."/>
            <person name="Tsuchikane K."/>
            <person name="Katsumata H."/>
            <person name="Yamazaki S."/>
            <person name="Fujita N."/>
        </authorList>
    </citation>
    <scope>NUCLEOTIDE SEQUENCE [LARGE SCALE GENOMIC DNA]</scope>
    <source>
        <strain evidence="4 5">NBRC 15530</strain>
    </source>
</reference>
<dbReference type="SUPFAM" id="SSF103481">
    <property type="entry name" value="Multidrug resistance efflux transporter EmrE"/>
    <property type="match status" value="1"/>
</dbReference>
<feature type="transmembrane region" description="Helical" evidence="2">
    <location>
        <begin position="101"/>
        <end position="120"/>
    </location>
</feature>
<keyword evidence="2" id="KW-0472">Membrane</keyword>
<evidence type="ECO:0000313" key="4">
    <source>
        <dbReference type="EMBL" id="GAB03538.1"/>
    </source>
</evidence>
<keyword evidence="2" id="KW-0812">Transmembrane</keyword>